<organism evidence="1 2">
    <name type="scientific">Escherichia coli</name>
    <dbReference type="NCBI Taxonomy" id="562"/>
    <lineage>
        <taxon>Bacteria</taxon>
        <taxon>Pseudomonadati</taxon>
        <taxon>Pseudomonadota</taxon>
        <taxon>Gammaproteobacteria</taxon>
        <taxon>Enterobacterales</taxon>
        <taxon>Enterobacteriaceae</taxon>
        <taxon>Escherichia</taxon>
    </lineage>
</organism>
<sequence length="246" mass="28560">MSGFFQRLFGKDNKPAIARGPLGLHLNSGFTLDTLAFRLLEDELLIALPGEEFTVAAVSRIDLGGGSQIFRYYTSGDEFLQINTTGGEDIDDIDDIKLFVYEESYGISKESHWREAINAKAMGAMTLNWQEKRWQRFFNSEEPGNIEPVYMLEKVENQNHAKWEVHNFTMGYQRQVTEDTYEYLLLNGEESFNDLGEPEWLFFARVGCRYPADITSYYWLITRTFTMHILDSLLAFSAYFLLAWLW</sequence>
<dbReference type="AlphaFoldDB" id="A0A376VQP3"/>
<dbReference type="Pfam" id="PF10679">
    <property type="entry name" value="DUF2491"/>
    <property type="match status" value="1"/>
</dbReference>
<reference evidence="1 2" key="1">
    <citation type="submission" date="2018-06" db="EMBL/GenBank/DDBJ databases">
        <authorList>
            <consortium name="Pathogen Informatics"/>
            <person name="Doyle S."/>
        </authorList>
    </citation>
    <scope>NUCLEOTIDE SEQUENCE [LARGE SCALE GENOMIC DNA]</scope>
    <source>
        <strain evidence="1 2">NCTC9077</strain>
    </source>
</reference>
<proteinExistence type="predicted"/>
<dbReference type="Proteomes" id="UP000254495">
    <property type="component" value="Unassembled WGS sequence"/>
</dbReference>
<evidence type="ECO:0000313" key="2">
    <source>
        <dbReference type="Proteomes" id="UP000254495"/>
    </source>
</evidence>
<dbReference type="EMBL" id="UGCU01000001">
    <property type="protein sequence ID" value="STJ13833.1"/>
    <property type="molecule type" value="Genomic_DNA"/>
</dbReference>
<name>A0A376VQP3_ECOLX</name>
<evidence type="ECO:0000313" key="1">
    <source>
        <dbReference type="EMBL" id="STJ13833.1"/>
    </source>
</evidence>
<gene>
    <name evidence="1" type="primary">yjfK</name>
    <name evidence="1" type="ORF">NCTC9077_05642</name>
</gene>
<accession>A0A376VQP3</accession>
<dbReference type="InterPro" id="IPR019621">
    <property type="entry name" value="DUF2491"/>
</dbReference>
<protein>
    <submittedName>
        <fullName evidence="1">Conserved protein, DUF2491 family</fullName>
    </submittedName>
</protein>